<keyword evidence="3" id="KW-1185">Reference proteome</keyword>
<reference evidence="2 3" key="1">
    <citation type="submission" date="2016-10" db="EMBL/GenBank/DDBJ databases">
        <authorList>
            <person name="Varghese N."/>
            <person name="Submissions S."/>
        </authorList>
    </citation>
    <scope>NUCLEOTIDE SEQUENCE [LARGE SCALE GENOMIC DNA]</scope>
    <source>
        <strain evidence="2 3">Gm-149</strain>
    </source>
</reference>
<sequence length="501" mass="51207">MIIKDYSIKLFEKLNFKISKKIKQVFFLILFVGFSSIGKLNAATLYFNSVYKASGAAYTVNTQSLTSVSLVSGTSFSFTSADPTWTSFISGNNENGILRYVNGSGQLVSIYGTISRQNKASGTTLGVNFITTDSNYVTSASSEAYVLVVPGQEGSYSNGTTVSTSSDPIDPVLNAMLASQGTSPIMTISSPSISENAGYATFTISLSNAANASISFTPTLSDVSAILNSDYTNSIQYYNTTNSTWTNISSSVTINQGVTSLNIRVPILDDSTFESTETFNFQTGAITGGNVLNNYGVTGIGTILDNDSTPLSATTSQTNVSCNGGSNGSATVTASGGAAPYTYSWSPSGGTNATATGLTAGSYTVTITDANSSSISKTFTITQPSAIVSSVSSQTNVSCNGGSNGSATINVTGGTASYTYSWSPSGGTAATATGLAAGTYTVTITDANLCTKTQSVTITQPSAIVSSVSSQTNVSCNGGSNGSATVTASGGTGSLTYSWSP</sequence>
<feature type="non-terminal residue" evidence="2">
    <location>
        <position position="501"/>
    </location>
</feature>
<proteinExistence type="predicted"/>
<dbReference type="InterPro" id="IPR025667">
    <property type="entry name" value="SprB_repeat"/>
</dbReference>
<dbReference type="Proteomes" id="UP000182367">
    <property type="component" value="Unassembled WGS sequence"/>
</dbReference>
<gene>
    <name evidence="2" type="ORF">SAMN05192550_3040</name>
</gene>
<dbReference type="Gene3D" id="2.40.10.10">
    <property type="entry name" value="Trypsin-like serine proteases"/>
    <property type="match status" value="3"/>
</dbReference>
<comment type="caution">
    <text evidence="2">The sequence shown here is derived from an EMBL/GenBank/DDBJ whole genome shotgun (WGS) entry which is preliminary data.</text>
</comment>
<evidence type="ECO:0000313" key="3">
    <source>
        <dbReference type="Proteomes" id="UP000182367"/>
    </source>
</evidence>
<accession>A0A1G8XVG1</accession>
<dbReference type="InterPro" id="IPR038081">
    <property type="entry name" value="CalX-like_sf"/>
</dbReference>
<dbReference type="SMART" id="SM00089">
    <property type="entry name" value="PKD"/>
    <property type="match status" value="2"/>
</dbReference>
<dbReference type="SUPFAM" id="SSF141072">
    <property type="entry name" value="CalX-like"/>
    <property type="match status" value="1"/>
</dbReference>
<dbReference type="Pfam" id="PF13573">
    <property type="entry name" value="SprB"/>
    <property type="match status" value="3"/>
</dbReference>
<dbReference type="EMBL" id="FNEO01000009">
    <property type="protein sequence ID" value="SDJ94501.1"/>
    <property type="molecule type" value="Genomic_DNA"/>
</dbReference>
<name>A0A1G8XVG1_9FLAO</name>
<feature type="domain" description="PKD/Chitinase" evidence="1">
    <location>
        <begin position="391"/>
        <end position="461"/>
    </location>
</feature>
<dbReference type="InterPro" id="IPR022409">
    <property type="entry name" value="PKD/Chitinase_dom"/>
</dbReference>
<dbReference type="Gene3D" id="2.60.40.2030">
    <property type="match status" value="1"/>
</dbReference>
<organism evidence="2 3">
    <name type="scientific">Flavobacterium glycines</name>
    <dbReference type="NCBI Taxonomy" id="551990"/>
    <lineage>
        <taxon>Bacteria</taxon>
        <taxon>Pseudomonadati</taxon>
        <taxon>Bacteroidota</taxon>
        <taxon>Flavobacteriia</taxon>
        <taxon>Flavobacteriales</taxon>
        <taxon>Flavobacteriaceae</taxon>
        <taxon>Flavobacterium</taxon>
    </lineage>
</organism>
<feature type="domain" description="PKD/Chitinase" evidence="1">
    <location>
        <begin position="314"/>
        <end position="384"/>
    </location>
</feature>
<evidence type="ECO:0000313" key="2">
    <source>
        <dbReference type="EMBL" id="SDJ94501.1"/>
    </source>
</evidence>
<evidence type="ECO:0000259" key="1">
    <source>
        <dbReference type="SMART" id="SM00089"/>
    </source>
</evidence>
<protein>
    <submittedName>
        <fullName evidence="2">SprB repeat-containing protein</fullName>
    </submittedName>
</protein>
<dbReference type="InterPro" id="IPR043504">
    <property type="entry name" value="Peptidase_S1_PA_chymotrypsin"/>
</dbReference>